<protein>
    <submittedName>
        <fullName evidence="2">Uncharacterized protein</fullName>
    </submittedName>
</protein>
<feature type="compositionally biased region" description="Basic residues" evidence="1">
    <location>
        <begin position="240"/>
        <end position="252"/>
    </location>
</feature>
<dbReference type="EMBL" id="BSYO01000005">
    <property type="protein sequence ID" value="GMH04805.1"/>
    <property type="molecule type" value="Genomic_DNA"/>
</dbReference>
<gene>
    <name evidence="2" type="ORF">Nepgr_006645</name>
</gene>
<organism evidence="2 3">
    <name type="scientific">Nepenthes gracilis</name>
    <name type="common">Slender pitcher plant</name>
    <dbReference type="NCBI Taxonomy" id="150966"/>
    <lineage>
        <taxon>Eukaryota</taxon>
        <taxon>Viridiplantae</taxon>
        <taxon>Streptophyta</taxon>
        <taxon>Embryophyta</taxon>
        <taxon>Tracheophyta</taxon>
        <taxon>Spermatophyta</taxon>
        <taxon>Magnoliopsida</taxon>
        <taxon>eudicotyledons</taxon>
        <taxon>Gunneridae</taxon>
        <taxon>Pentapetalae</taxon>
        <taxon>Caryophyllales</taxon>
        <taxon>Nepenthaceae</taxon>
        <taxon>Nepenthes</taxon>
    </lineage>
</organism>
<dbReference type="Proteomes" id="UP001279734">
    <property type="component" value="Unassembled WGS sequence"/>
</dbReference>
<keyword evidence="3" id="KW-1185">Reference proteome</keyword>
<sequence>MMVVAILAAYSFDNGATFQWELIPCIPELKKNGSARFLMQFAPEILLAEAPSYAPRCRKMASCSDICHPIMFRSSNLGNKASKDAPVDDGPILASSPLAPPRVALGEVADKALSSYDDVSIVYQFETPVVEVILTKNGSSFRGDEEGLDCRLLVDSQAPLDDVLSLIDFLPKPGAELENHDLMVPSSDGKISKMVPTSAIDLDHTPSSITRLSSKYSLDVSNIVEPISTSTNGIHDRAKQKTRSRIKFSKSK</sequence>
<evidence type="ECO:0000313" key="2">
    <source>
        <dbReference type="EMBL" id="GMH04805.1"/>
    </source>
</evidence>
<evidence type="ECO:0000313" key="3">
    <source>
        <dbReference type="Proteomes" id="UP001279734"/>
    </source>
</evidence>
<dbReference type="AlphaFoldDB" id="A0AAD3S5U7"/>
<feature type="region of interest" description="Disordered" evidence="1">
    <location>
        <begin position="231"/>
        <end position="252"/>
    </location>
</feature>
<name>A0AAD3S5U7_NEPGR</name>
<evidence type="ECO:0000256" key="1">
    <source>
        <dbReference type="SAM" id="MobiDB-lite"/>
    </source>
</evidence>
<comment type="caution">
    <text evidence="2">The sequence shown here is derived from an EMBL/GenBank/DDBJ whole genome shotgun (WGS) entry which is preliminary data.</text>
</comment>
<reference evidence="2" key="1">
    <citation type="submission" date="2023-05" db="EMBL/GenBank/DDBJ databases">
        <title>Nepenthes gracilis genome sequencing.</title>
        <authorList>
            <person name="Fukushima K."/>
        </authorList>
    </citation>
    <scope>NUCLEOTIDE SEQUENCE</scope>
    <source>
        <strain evidence="2">SING2019-196</strain>
    </source>
</reference>
<proteinExistence type="predicted"/>
<accession>A0AAD3S5U7</accession>